<dbReference type="InterPro" id="IPR036047">
    <property type="entry name" value="F-box-like_dom_sf"/>
</dbReference>
<dbReference type="OrthoDB" id="1077548at2759"/>
<dbReference type="Proteomes" id="UP000467841">
    <property type="component" value="Unassembled WGS sequence"/>
</dbReference>
<dbReference type="InterPro" id="IPR001810">
    <property type="entry name" value="F-box_dom"/>
</dbReference>
<keyword evidence="3" id="KW-1185">Reference proteome</keyword>
<dbReference type="Pfam" id="PF00646">
    <property type="entry name" value="F-box"/>
    <property type="match status" value="1"/>
</dbReference>
<dbReference type="InterPro" id="IPR015915">
    <property type="entry name" value="Kelch-typ_b-propeller"/>
</dbReference>
<dbReference type="InterPro" id="IPR013187">
    <property type="entry name" value="F-box-assoc_dom_typ3"/>
</dbReference>
<name>A0A6D2IUF2_9BRAS</name>
<dbReference type="AlphaFoldDB" id="A0A6D2IUF2"/>
<dbReference type="Pfam" id="PF08268">
    <property type="entry name" value="FBA_3"/>
    <property type="match status" value="1"/>
</dbReference>
<organism evidence="2 3">
    <name type="scientific">Microthlaspi erraticum</name>
    <dbReference type="NCBI Taxonomy" id="1685480"/>
    <lineage>
        <taxon>Eukaryota</taxon>
        <taxon>Viridiplantae</taxon>
        <taxon>Streptophyta</taxon>
        <taxon>Embryophyta</taxon>
        <taxon>Tracheophyta</taxon>
        <taxon>Spermatophyta</taxon>
        <taxon>Magnoliopsida</taxon>
        <taxon>eudicotyledons</taxon>
        <taxon>Gunneridae</taxon>
        <taxon>Pentapetalae</taxon>
        <taxon>rosids</taxon>
        <taxon>malvids</taxon>
        <taxon>Brassicales</taxon>
        <taxon>Brassicaceae</taxon>
        <taxon>Coluteocarpeae</taxon>
        <taxon>Microthlaspi</taxon>
    </lineage>
</organism>
<dbReference type="PANTHER" id="PTHR31111:SF73">
    <property type="entry name" value="F-BOX DOMAIN-CONTAINING PROTEIN"/>
    <property type="match status" value="1"/>
</dbReference>
<dbReference type="EMBL" id="CACVBM020001107">
    <property type="protein sequence ID" value="CAA7031291.1"/>
    <property type="molecule type" value="Genomic_DNA"/>
</dbReference>
<feature type="domain" description="F-box" evidence="1">
    <location>
        <begin position="21"/>
        <end position="67"/>
    </location>
</feature>
<dbReference type="SMART" id="SM00256">
    <property type="entry name" value="FBOX"/>
    <property type="match status" value="1"/>
</dbReference>
<dbReference type="PANTHER" id="PTHR31111">
    <property type="entry name" value="BNAA05G37150D PROTEIN-RELATED"/>
    <property type="match status" value="1"/>
</dbReference>
<gene>
    <name evidence="2" type="ORF">MERR_LOCUS18526</name>
</gene>
<dbReference type="SUPFAM" id="SSF81383">
    <property type="entry name" value="F-box domain"/>
    <property type="match status" value="1"/>
</dbReference>
<accession>A0A6D2IUF2</accession>
<evidence type="ECO:0000313" key="2">
    <source>
        <dbReference type="EMBL" id="CAA7031291.1"/>
    </source>
</evidence>
<dbReference type="SUPFAM" id="SSF117281">
    <property type="entry name" value="Kelch motif"/>
    <property type="match status" value="1"/>
</dbReference>
<reference evidence="2" key="1">
    <citation type="submission" date="2020-01" db="EMBL/GenBank/DDBJ databases">
        <authorList>
            <person name="Mishra B."/>
        </authorList>
    </citation>
    <scope>NUCLEOTIDE SEQUENCE [LARGE SCALE GENOMIC DNA]</scope>
</reference>
<dbReference type="InterPro" id="IPR017451">
    <property type="entry name" value="F-box-assoc_interact_dom"/>
</dbReference>
<sequence>MIRRSLRVCKKRTTEKNPETNHKKDALPLDLLLEILIRLPATSVTSFMLVSKAWANTIRSKDFLRSFPYPSSPCRLLIALQGRDRNTGRQSCCFFSSSSSLSSSTTSFLSRITNPSSSNRPGWLTAYYVNGLMSIGQVICNPITGKSITLPKLLKTACNPRLAMRFFGYDPANNQYKVLSLSPTPNSTPARVKAQVFTLGGAKPKPNSWRLIDCPIPHALRSRGLCIDGSVYYIAGGTGLMQMSLMRFDLNSEKFDIFASVSEAVRALRPRRPLNLINYHGKVAIAIQPIRTASRIDVRVFQAGKQDELEVSFHDLPQLHMHIKGVVSHTGEVVFASYGSPEAHVFHYDPNNSANKLTRINIQVDANRNMFSEANYFLGFQESYVVVS</sequence>
<evidence type="ECO:0000313" key="3">
    <source>
        <dbReference type="Proteomes" id="UP000467841"/>
    </source>
</evidence>
<dbReference type="Gene3D" id="1.20.1280.50">
    <property type="match status" value="1"/>
</dbReference>
<evidence type="ECO:0000259" key="1">
    <source>
        <dbReference type="PROSITE" id="PS50181"/>
    </source>
</evidence>
<dbReference type="PROSITE" id="PS50181">
    <property type="entry name" value="FBOX"/>
    <property type="match status" value="1"/>
</dbReference>
<comment type="caution">
    <text evidence="2">The sequence shown here is derived from an EMBL/GenBank/DDBJ whole genome shotgun (WGS) entry which is preliminary data.</text>
</comment>
<dbReference type="NCBIfam" id="TIGR01640">
    <property type="entry name" value="F_box_assoc_1"/>
    <property type="match status" value="1"/>
</dbReference>
<protein>
    <recommendedName>
        <fullName evidence="1">F-box domain-containing protein</fullName>
    </recommendedName>
</protein>
<proteinExistence type="predicted"/>